<accession>A0A2K3MQQ1</accession>
<evidence type="ECO:0000313" key="1">
    <source>
        <dbReference type="EMBL" id="PNX93140.1"/>
    </source>
</evidence>
<gene>
    <name evidence="1" type="ORF">L195_g016289</name>
</gene>
<dbReference type="Proteomes" id="UP000236291">
    <property type="component" value="Unassembled WGS sequence"/>
</dbReference>
<evidence type="ECO:0000313" key="2">
    <source>
        <dbReference type="Proteomes" id="UP000236291"/>
    </source>
</evidence>
<dbReference type="AlphaFoldDB" id="A0A2K3MQQ1"/>
<name>A0A2K3MQQ1_TRIPR</name>
<organism evidence="1 2">
    <name type="scientific">Trifolium pratense</name>
    <name type="common">Red clover</name>
    <dbReference type="NCBI Taxonomy" id="57577"/>
    <lineage>
        <taxon>Eukaryota</taxon>
        <taxon>Viridiplantae</taxon>
        <taxon>Streptophyta</taxon>
        <taxon>Embryophyta</taxon>
        <taxon>Tracheophyta</taxon>
        <taxon>Spermatophyta</taxon>
        <taxon>Magnoliopsida</taxon>
        <taxon>eudicotyledons</taxon>
        <taxon>Gunneridae</taxon>
        <taxon>Pentapetalae</taxon>
        <taxon>rosids</taxon>
        <taxon>fabids</taxon>
        <taxon>Fabales</taxon>
        <taxon>Fabaceae</taxon>
        <taxon>Papilionoideae</taxon>
        <taxon>50 kb inversion clade</taxon>
        <taxon>NPAAA clade</taxon>
        <taxon>Hologalegina</taxon>
        <taxon>IRL clade</taxon>
        <taxon>Trifolieae</taxon>
        <taxon>Trifolium</taxon>
    </lineage>
</organism>
<sequence length="134" mass="15106">MNSSPHSTFTVSSTEGPCLPNVETLVEAMKGMLREDLDDMVTTPWLVEHFLEIVEDMQSLATQLSPLQLGFLNQVQMFGNLLTLDLPFIQSIENKRMKLASELVKINEDAELADLKKARMAEAWTTIKAFARHL</sequence>
<dbReference type="EMBL" id="ASHM01011228">
    <property type="protein sequence ID" value="PNX93140.1"/>
    <property type="molecule type" value="Genomic_DNA"/>
</dbReference>
<reference evidence="1 2" key="2">
    <citation type="journal article" date="2017" name="Front. Plant Sci.">
        <title>Gene Classification and Mining of Molecular Markers Useful in Red Clover (Trifolium pratense) Breeding.</title>
        <authorList>
            <person name="Istvanek J."/>
            <person name="Dluhosova J."/>
            <person name="Dluhos P."/>
            <person name="Patkova L."/>
            <person name="Nedelnik J."/>
            <person name="Repkova J."/>
        </authorList>
    </citation>
    <scope>NUCLEOTIDE SEQUENCE [LARGE SCALE GENOMIC DNA]</scope>
    <source>
        <strain evidence="2">cv. Tatra</strain>
        <tissue evidence="1">Young leaves</tissue>
    </source>
</reference>
<protein>
    <submittedName>
        <fullName evidence="1">Uncharacterized protein</fullName>
    </submittedName>
</protein>
<reference evidence="1 2" key="1">
    <citation type="journal article" date="2014" name="Am. J. Bot.">
        <title>Genome assembly and annotation for red clover (Trifolium pratense; Fabaceae).</title>
        <authorList>
            <person name="Istvanek J."/>
            <person name="Jaros M."/>
            <person name="Krenek A."/>
            <person name="Repkova J."/>
        </authorList>
    </citation>
    <scope>NUCLEOTIDE SEQUENCE [LARGE SCALE GENOMIC DNA]</scope>
    <source>
        <strain evidence="2">cv. Tatra</strain>
        <tissue evidence="1">Young leaves</tissue>
    </source>
</reference>
<proteinExistence type="predicted"/>
<comment type="caution">
    <text evidence="1">The sequence shown here is derived from an EMBL/GenBank/DDBJ whole genome shotgun (WGS) entry which is preliminary data.</text>
</comment>